<evidence type="ECO:0000256" key="4">
    <source>
        <dbReference type="ARBA" id="ARBA00012011"/>
    </source>
</evidence>
<dbReference type="FunFam" id="3.40.50.80:FF:000019">
    <property type="entry name" value="NADH-cytochrome b5 reductase"/>
    <property type="match status" value="1"/>
</dbReference>
<evidence type="ECO:0000256" key="11">
    <source>
        <dbReference type="ARBA" id="ARBA00023027"/>
    </source>
</evidence>
<comment type="subcellular location">
    <subcellularLocation>
        <location evidence="2">Mitochondrion outer membrane</location>
    </subcellularLocation>
</comment>
<evidence type="ECO:0000256" key="10">
    <source>
        <dbReference type="ARBA" id="ARBA00023002"/>
    </source>
</evidence>
<feature type="binding site" evidence="14">
    <location>
        <position position="172"/>
    </location>
    <ligand>
        <name>FAD</name>
        <dbReference type="ChEBI" id="CHEBI:57692"/>
    </ligand>
</feature>
<comment type="caution">
    <text evidence="17">The sequence shown here is derived from an EMBL/GenBank/DDBJ whole genome shotgun (WGS) entry which is preliminary data.</text>
</comment>
<evidence type="ECO:0000256" key="6">
    <source>
        <dbReference type="ARBA" id="ARBA00022692"/>
    </source>
</evidence>
<evidence type="ECO:0000256" key="3">
    <source>
        <dbReference type="ARBA" id="ARBA00006105"/>
    </source>
</evidence>
<keyword evidence="8 14" id="KW-0274">FAD</keyword>
<comment type="cofactor">
    <cofactor evidence="1 14">
        <name>FAD</name>
        <dbReference type="ChEBI" id="CHEBI:57692"/>
    </cofactor>
</comment>
<dbReference type="SUPFAM" id="SSF63380">
    <property type="entry name" value="Riboflavin synthase domain-like"/>
    <property type="match status" value="1"/>
</dbReference>
<evidence type="ECO:0000256" key="2">
    <source>
        <dbReference type="ARBA" id="ARBA00004294"/>
    </source>
</evidence>
<evidence type="ECO:0000256" key="9">
    <source>
        <dbReference type="ARBA" id="ARBA00022989"/>
    </source>
</evidence>
<organism evidence="17 18">
    <name type="scientific">Gonium pectorale</name>
    <name type="common">Green alga</name>
    <dbReference type="NCBI Taxonomy" id="33097"/>
    <lineage>
        <taxon>Eukaryota</taxon>
        <taxon>Viridiplantae</taxon>
        <taxon>Chlorophyta</taxon>
        <taxon>core chlorophytes</taxon>
        <taxon>Chlorophyceae</taxon>
        <taxon>CS clade</taxon>
        <taxon>Chlamydomonadales</taxon>
        <taxon>Volvocaceae</taxon>
        <taxon>Gonium</taxon>
    </lineage>
</organism>
<accession>A0A150GAG8</accession>
<evidence type="ECO:0000313" key="18">
    <source>
        <dbReference type="Proteomes" id="UP000075714"/>
    </source>
</evidence>
<evidence type="ECO:0000256" key="8">
    <source>
        <dbReference type="ARBA" id="ARBA00022827"/>
    </source>
</evidence>
<evidence type="ECO:0000256" key="5">
    <source>
        <dbReference type="ARBA" id="ARBA00022630"/>
    </source>
</evidence>
<dbReference type="PANTHER" id="PTHR19370:SF184">
    <property type="entry name" value="NADH-CYTOCHROME B5 REDUCTASE-LIKE"/>
    <property type="match status" value="1"/>
</dbReference>
<dbReference type="EMBL" id="LSYV01000041">
    <property type="protein sequence ID" value="KXZ46818.1"/>
    <property type="molecule type" value="Genomic_DNA"/>
</dbReference>
<evidence type="ECO:0000256" key="7">
    <source>
        <dbReference type="ARBA" id="ARBA00022787"/>
    </source>
</evidence>
<dbReference type="Gene3D" id="2.40.30.10">
    <property type="entry name" value="Translation factors"/>
    <property type="match status" value="1"/>
</dbReference>
<keyword evidence="9 15" id="KW-1133">Transmembrane helix</keyword>
<proteinExistence type="inferred from homology"/>
<dbReference type="STRING" id="33097.A0A150GAG8"/>
<dbReference type="AlphaFoldDB" id="A0A150GAG8"/>
<dbReference type="InterPro" id="IPR017938">
    <property type="entry name" value="Riboflavin_synthase-like_b-brl"/>
</dbReference>
<evidence type="ECO:0000256" key="14">
    <source>
        <dbReference type="PIRSR" id="PIRSR601834-1"/>
    </source>
</evidence>
<evidence type="ECO:0000256" key="1">
    <source>
        <dbReference type="ARBA" id="ARBA00001974"/>
    </source>
</evidence>
<feature type="binding site" evidence="14">
    <location>
        <position position="131"/>
    </location>
    <ligand>
        <name>FAD</name>
        <dbReference type="ChEBI" id="CHEBI:57692"/>
    </ligand>
</feature>
<feature type="domain" description="FAD-binding FR-type" evidence="16">
    <location>
        <begin position="51"/>
        <end position="155"/>
    </location>
</feature>
<dbReference type="GO" id="GO:0022900">
    <property type="term" value="P:electron transport chain"/>
    <property type="evidence" value="ECO:0007669"/>
    <property type="project" value="TreeGrafter"/>
</dbReference>
<protein>
    <recommendedName>
        <fullName evidence="4">cytochrome-b5 reductase</fullName>
        <ecNumber evidence="4">1.6.2.2</ecNumber>
    </recommendedName>
</protein>
<feature type="binding site" evidence="14">
    <location>
        <position position="104"/>
    </location>
    <ligand>
        <name>FAD</name>
        <dbReference type="ChEBI" id="CHEBI:57692"/>
    </ligand>
</feature>
<dbReference type="GO" id="GO:0005741">
    <property type="term" value="C:mitochondrial outer membrane"/>
    <property type="evidence" value="ECO:0007669"/>
    <property type="project" value="UniProtKB-SubCell"/>
</dbReference>
<evidence type="ECO:0000259" key="16">
    <source>
        <dbReference type="PROSITE" id="PS51384"/>
    </source>
</evidence>
<keyword evidence="12" id="KW-0496">Mitochondrion</keyword>
<name>A0A150GAG8_GONPE</name>
<feature type="binding site" evidence="14">
    <location>
        <position position="129"/>
    </location>
    <ligand>
        <name>FAD</name>
        <dbReference type="ChEBI" id="CHEBI:57692"/>
    </ligand>
</feature>
<keyword evidence="5 14" id="KW-0285">Flavoprotein</keyword>
<dbReference type="Proteomes" id="UP000075714">
    <property type="component" value="Unassembled WGS sequence"/>
</dbReference>
<dbReference type="GO" id="GO:0090524">
    <property type="term" value="F:cytochrome-b5 reductase activity, acting on NADH"/>
    <property type="evidence" value="ECO:0007669"/>
    <property type="project" value="UniProtKB-EC"/>
</dbReference>
<keyword evidence="10" id="KW-0560">Oxidoreductase</keyword>
<sequence>MDSPVSAQEVVQAAFFAAYWHILLALALIVTLVQALLWARRKSRKPFLNPEQFQPLPCVEKTYITHNTVRLRFALPRPDQRLGLPTGQHISFSVKGEDGKDIIRSYTPVSDDDLLGAVDFVIKIYPQGKMSQAIAKLQVGDTMLMRGPKGRFTYQPNMVQHFGMLAGGTGITPMYQVLCAILKNPKDKTKVSLLYGNLTEDDILLRKASSRRSAQELDELVAMHGDRLTVHHVLNTPPIDKEWHGGQGFITKDMIQAKFPPPGSNCMVLRCGPTPMCVAMRQHLDELGYPEAAQFQF</sequence>
<dbReference type="Pfam" id="PF00175">
    <property type="entry name" value="NAD_binding_1"/>
    <property type="match status" value="1"/>
</dbReference>
<keyword evidence="7" id="KW-1000">Mitochondrion outer membrane</keyword>
<dbReference type="EC" id="1.6.2.2" evidence="4"/>
<dbReference type="InterPro" id="IPR039261">
    <property type="entry name" value="FNR_nucleotide-bd"/>
</dbReference>
<dbReference type="InterPro" id="IPR017927">
    <property type="entry name" value="FAD-bd_FR_type"/>
</dbReference>
<dbReference type="SUPFAM" id="SSF52343">
    <property type="entry name" value="Ferredoxin reductase-like, C-terminal NADP-linked domain"/>
    <property type="match status" value="1"/>
</dbReference>
<keyword evidence="6 15" id="KW-0812">Transmembrane</keyword>
<feature type="binding site" evidence="14">
    <location>
        <position position="130"/>
    </location>
    <ligand>
        <name>FAD</name>
        <dbReference type="ChEBI" id="CHEBI:57692"/>
    </ligand>
</feature>
<feature type="binding site" evidence="14">
    <location>
        <position position="121"/>
    </location>
    <ligand>
        <name>FAD</name>
        <dbReference type="ChEBI" id="CHEBI:57692"/>
    </ligand>
</feature>
<dbReference type="PANTHER" id="PTHR19370">
    <property type="entry name" value="NADH-CYTOCHROME B5 REDUCTASE"/>
    <property type="match status" value="1"/>
</dbReference>
<gene>
    <name evidence="17" type="ORF">GPECTOR_40g552</name>
</gene>
<feature type="binding site" evidence="14">
    <location>
        <position position="123"/>
    </location>
    <ligand>
        <name>FAD</name>
        <dbReference type="ChEBI" id="CHEBI:57692"/>
    </ligand>
</feature>
<dbReference type="InterPro" id="IPR008333">
    <property type="entry name" value="Cbr1-like_FAD-bd_dom"/>
</dbReference>
<reference evidence="18" key="1">
    <citation type="journal article" date="2016" name="Nat. Commun.">
        <title>The Gonium pectorale genome demonstrates co-option of cell cycle regulation during the evolution of multicellularity.</title>
        <authorList>
            <person name="Hanschen E.R."/>
            <person name="Marriage T.N."/>
            <person name="Ferris P.J."/>
            <person name="Hamaji T."/>
            <person name="Toyoda A."/>
            <person name="Fujiyama A."/>
            <person name="Neme R."/>
            <person name="Noguchi H."/>
            <person name="Minakuchi Y."/>
            <person name="Suzuki M."/>
            <person name="Kawai-Toyooka H."/>
            <person name="Smith D.R."/>
            <person name="Sparks H."/>
            <person name="Anderson J."/>
            <person name="Bakaric R."/>
            <person name="Luria V."/>
            <person name="Karger A."/>
            <person name="Kirschner M.W."/>
            <person name="Durand P.M."/>
            <person name="Michod R.E."/>
            <person name="Nozaki H."/>
            <person name="Olson B.J."/>
        </authorList>
    </citation>
    <scope>NUCLEOTIDE SEQUENCE [LARGE SCALE GENOMIC DNA]</scope>
    <source>
        <strain evidence="18">NIES-2863</strain>
    </source>
</reference>
<dbReference type="InterPro" id="IPR001433">
    <property type="entry name" value="OxRdtase_FAD/NAD-bd"/>
</dbReference>
<keyword evidence="18" id="KW-1185">Reference proteome</keyword>
<keyword evidence="11" id="KW-0520">NAD</keyword>
<dbReference type="PRINTS" id="PR00406">
    <property type="entry name" value="CYTB5RDTASE"/>
</dbReference>
<keyword evidence="13 15" id="KW-0472">Membrane</keyword>
<dbReference type="FunFam" id="2.40.30.10:FF:000032">
    <property type="entry name" value="NADH-cytochrome b5 reductase"/>
    <property type="match status" value="1"/>
</dbReference>
<evidence type="ECO:0000256" key="12">
    <source>
        <dbReference type="ARBA" id="ARBA00023128"/>
    </source>
</evidence>
<feature type="binding site" evidence="14">
    <location>
        <position position="106"/>
    </location>
    <ligand>
        <name>FAD</name>
        <dbReference type="ChEBI" id="CHEBI:57692"/>
    </ligand>
</feature>
<dbReference type="InterPro" id="IPR001834">
    <property type="entry name" value="CBR-like"/>
</dbReference>
<dbReference type="Gene3D" id="3.40.50.80">
    <property type="entry name" value="Nucleotide-binding domain of ferredoxin-NADP reductase (FNR) module"/>
    <property type="match status" value="1"/>
</dbReference>
<evidence type="ECO:0000256" key="13">
    <source>
        <dbReference type="ARBA" id="ARBA00023136"/>
    </source>
</evidence>
<dbReference type="Pfam" id="PF00970">
    <property type="entry name" value="FAD_binding_6"/>
    <property type="match status" value="1"/>
</dbReference>
<dbReference type="PROSITE" id="PS51384">
    <property type="entry name" value="FAD_FR"/>
    <property type="match status" value="1"/>
</dbReference>
<evidence type="ECO:0000256" key="15">
    <source>
        <dbReference type="SAM" id="Phobius"/>
    </source>
</evidence>
<evidence type="ECO:0000313" key="17">
    <source>
        <dbReference type="EMBL" id="KXZ46818.1"/>
    </source>
</evidence>
<feature type="transmembrane region" description="Helical" evidence="15">
    <location>
        <begin position="18"/>
        <end position="39"/>
    </location>
</feature>
<dbReference type="CDD" id="cd06183">
    <property type="entry name" value="cyt_b5_reduct_like"/>
    <property type="match status" value="1"/>
</dbReference>
<dbReference type="OrthoDB" id="432685at2759"/>
<comment type="similarity">
    <text evidence="3">Belongs to the flavoprotein pyridine nucleotide cytochrome reductase family.</text>
</comment>